<dbReference type="Proteomes" id="UP001582793">
    <property type="component" value="Unassembled WGS sequence"/>
</dbReference>
<feature type="transmembrane region" description="Helical" evidence="1">
    <location>
        <begin position="157"/>
        <end position="174"/>
    </location>
</feature>
<feature type="transmembrane region" description="Helical" evidence="1">
    <location>
        <begin position="121"/>
        <end position="145"/>
    </location>
</feature>
<keyword evidence="1" id="KW-1133">Transmembrane helix</keyword>
<keyword evidence="1" id="KW-0812">Transmembrane</keyword>
<feature type="transmembrane region" description="Helical" evidence="1">
    <location>
        <begin position="39"/>
        <end position="61"/>
    </location>
</feature>
<feature type="transmembrane region" description="Helical" evidence="1">
    <location>
        <begin position="233"/>
        <end position="253"/>
    </location>
</feature>
<evidence type="ECO:0000313" key="3">
    <source>
        <dbReference type="Proteomes" id="UP001582793"/>
    </source>
</evidence>
<feature type="transmembrane region" description="Helical" evidence="1">
    <location>
        <begin position="73"/>
        <end position="95"/>
    </location>
</feature>
<evidence type="ECO:0000256" key="1">
    <source>
        <dbReference type="SAM" id="Phobius"/>
    </source>
</evidence>
<sequence length="528" mass="55056">MTGNSVPSRDRVAEKLVARRGRSMLALGRLEARLAVRHPVTIVAVLSFVGLCVYALLIGGANSYPVLQDEDRWIQYPVMVLLGGAALVVGNLAVLRGHRHGTTAAQGVLVLPVPWRVGAHLLAVLLFGGLATVLVLIWAVVMSAAPGAAGRMNPYELMSGPMVVVLLGALGVLLGQLFRSLFVAPLTLLGLAVATGAYSSPDAPGNPWLGWFLPVAAQRDPMPLPTHLLARPAAWHLGYLAGVLVLVIVAALFRAGGRRVGAAAVVGLLLAVGGGVGQVTAPGDEVVADRILASRDPARQQTCVAVDQVRYCVFPDFVAWVDGWDAVLRAVLLRVPPAEARRPMAVRQRVWAHGYLHGGSVVTPRQQQLRAATWRAGDLAAGTPNTVTVGTRWGEGEYELGLAALVAYEVLAREGAGVFGTLCGARAVLVGWLAGQASPGAATALREMQARNVEGAHLGEPSFGSGVTLPAQELALVVSLLDRPVEVVAAAVLRSWAELSRIDTVTGRAGEILGVPVPSAPADAGCLA</sequence>
<dbReference type="EMBL" id="JBCGDC010000105">
    <property type="protein sequence ID" value="MFB6396746.1"/>
    <property type="molecule type" value="Genomic_DNA"/>
</dbReference>
<dbReference type="RefSeq" id="WP_375736083.1">
    <property type="nucleotide sequence ID" value="NZ_JBCGDC010000105.1"/>
</dbReference>
<feature type="transmembrane region" description="Helical" evidence="1">
    <location>
        <begin position="181"/>
        <end position="199"/>
    </location>
</feature>
<accession>A0ABV5CY60</accession>
<keyword evidence="3" id="KW-1185">Reference proteome</keyword>
<feature type="transmembrane region" description="Helical" evidence="1">
    <location>
        <begin position="260"/>
        <end position="281"/>
    </location>
</feature>
<protein>
    <recommendedName>
        <fullName evidence="4">ABC transporter permease</fullName>
    </recommendedName>
</protein>
<gene>
    <name evidence="2" type="ORF">AAFH96_27110</name>
</gene>
<organism evidence="2 3">
    <name type="scientific">Polymorphospora lycopeni</name>
    <dbReference type="NCBI Taxonomy" id="3140240"/>
    <lineage>
        <taxon>Bacteria</taxon>
        <taxon>Bacillati</taxon>
        <taxon>Actinomycetota</taxon>
        <taxon>Actinomycetes</taxon>
        <taxon>Micromonosporales</taxon>
        <taxon>Micromonosporaceae</taxon>
        <taxon>Polymorphospora</taxon>
    </lineage>
</organism>
<evidence type="ECO:0008006" key="4">
    <source>
        <dbReference type="Google" id="ProtNLM"/>
    </source>
</evidence>
<proteinExistence type="predicted"/>
<reference evidence="2 3" key="1">
    <citation type="submission" date="2024-04" db="EMBL/GenBank/DDBJ databases">
        <title>Polymorphospora sp. isolated from Baiyangdian Lake in Xiong'an New Area.</title>
        <authorList>
            <person name="Zhang X."/>
            <person name="Liu J."/>
        </authorList>
    </citation>
    <scope>NUCLEOTIDE SEQUENCE [LARGE SCALE GENOMIC DNA]</scope>
    <source>
        <strain evidence="2 3">2-325</strain>
    </source>
</reference>
<evidence type="ECO:0000313" key="2">
    <source>
        <dbReference type="EMBL" id="MFB6396746.1"/>
    </source>
</evidence>
<comment type="caution">
    <text evidence="2">The sequence shown here is derived from an EMBL/GenBank/DDBJ whole genome shotgun (WGS) entry which is preliminary data.</text>
</comment>
<name>A0ABV5CY60_9ACTN</name>
<keyword evidence="1" id="KW-0472">Membrane</keyword>